<feature type="region of interest" description="Disordered" evidence="1">
    <location>
        <begin position="671"/>
        <end position="701"/>
    </location>
</feature>
<dbReference type="InterPro" id="IPR050870">
    <property type="entry name" value="FAST_kinase"/>
</dbReference>
<evidence type="ECO:0008006" key="4">
    <source>
        <dbReference type="Google" id="ProtNLM"/>
    </source>
</evidence>
<dbReference type="AlphaFoldDB" id="A0A150G6D3"/>
<dbReference type="GO" id="GO:0000963">
    <property type="term" value="P:mitochondrial RNA processing"/>
    <property type="evidence" value="ECO:0007669"/>
    <property type="project" value="TreeGrafter"/>
</dbReference>
<feature type="region of interest" description="Disordered" evidence="1">
    <location>
        <begin position="423"/>
        <end position="469"/>
    </location>
</feature>
<feature type="region of interest" description="Disordered" evidence="1">
    <location>
        <begin position="1050"/>
        <end position="1069"/>
    </location>
</feature>
<dbReference type="GO" id="GO:0044528">
    <property type="term" value="P:regulation of mitochondrial mRNA stability"/>
    <property type="evidence" value="ECO:0007669"/>
    <property type="project" value="TreeGrafter"/>
</dbReference>
<feature type="compositionally biased region" description="Low complexity" evidence="1">
    <location>
        <begin position="630"/>
        <end position="651"/>
    </location>
</feature>
<dbReference type="GO" id="GO:0005759">
    <property type="term" value="C:mitochondrial matrix"/>
    <property type="evidence" value="ECO:0007669"/>
    <property type="project" value="TreeGrafter"/>
</dbReference>
<feature type="compositionally biased region" description="Pro residues" evidence="1">
    <location>
        <begin position="611"/>
        <end position="622"/>
    </location>
</feature>
<accession>A0A150G6D3</accession>
<protein>
    <recommendedName>
        <fullName evidence="4">RAP domain-containing protein</fullName>
    </recommendedName>
</protein>
<feature type="region of interest" description="Disordered" evidence="1">
    <location>
        <begin position="397"/>
        <end position="416"/>
    </location>
</feature>
<comment type="caution">
    <text evidence="2">The sequence shown here is derived from an EMBL/GenBank/DDBJ whole genome shotgun (WGS) entry which is preliminary data.</text>
</comment>
<feature type="region of interest" description="Disordered" evidence="1">
    <location>
        <begin position="905"/>
        <end position="930"/>
    </location>
</feature>
<evidence type="ECO:0000256" key="1">
    <source>
        <dbReference type="SAM" id="MobiDB-lite"/>
    </source>
</evidence>
<keyword evidence="3" id="KW-1185">Reference proteome</keyword>
<evidence type="ECO:0000313" key="3">
    <source>
        <dbReference type="Proteomes" id="UP000075714"/>
    </source>
</evidence>
<organism evidence="2 3">
    <name type="scientific">Gonium pectorale</name>
    <name type="common">Green alga</name>
    <dbReference type="NCBI Taxonomy" id="33097"/>
    <lineage>
        <taxon>Eukaryota</taxon>
        <taxon>Viridiplantae</taxon>
        <taxon>Chlorophyta</taxon>
        <taxon>core chlorophytes</taxon>
        <taxon>Chlorophyceae</taxon>
        <taxon>CS clade</taxon>
        <taxon>Chlamydomonadales</taxon>
        <taxon>Volvocaceae</taxon>
        <taxon>Gonium</taxon>
    </lineage>
</organism>
<dbReference type="PANTHER" id="PTHR21228">
    <property type="entry name" value="FAST LEU-RICH DOMAIN-CONTAINING"/>
    <property type="match status" value="1"/>
</dbReference>
<feature type="region of interest" description="Disordered" evidence="1">
    <location>
        <begin position="724"/>
        <end position="764"/>
    </location>
</feature>
<feature type="compositionally biased region" description="Gly residues" evidence="1">
    <location>
        <begin position="905"/>
        <end position="924"/>
    </location>
</feature>
<feature type="compositionally biased region" description="Acidic residues" evidence="1">
    <location>
        <begin position="740"/>
        <end position="759"/>
    </location>
</feature>
<feature type="compositionally biased region" description="Low complexity" evidence="1">
    <location>
        <begin position="286"/>
        <end position="296"/>
    </location>
</feature>
<dbReference type="Proteomes" id="UP000075714">
    <property type="component" value="Unassembled WGS sequence"/>
</dbReference>
<dbReference type="GO" id="GO:0003723">
    <property type="term" value="F:RNA binding"/>
    <property type="evidence" value="ECO:0007669"/>
    <property type="project" value="TreeGrafter"/>
</dbReference>
<name>A0A150G6D3_GONPE</name>
<dbReference type="EMBL" id="LSYV01000062">
    <property type="protein sequence ID" value="KXZ44900.1"/>
    <property type="molecule type" value="Genomic_DNA"/>
</dbReference>
<reference evidence="3" key="1">
    <citation type="journal article" date="2016" name="Nat. Commun.">
        <title>The Gonium pectorale genome demonstrates co-option of cell cycle regulation during the evolution of multicellularity.</title>
        <authorList>
            <person name="Hanschen E.R."/>
            <person name="Marriage T.N."/>
            <person name="Ferris P.J."/>
            <person name="Hamaji T."/>
            <person name="Toyoda A."/>
            <person name="Fujiyama A."/>
            <person name="Neme R."/>
            <person name="Noguchi H."/>
            <person name="Minakuchi Y."/>
            <person name="Suzuki M."/>
            <person name="Kawai-Toyooka H."/>
            <person name="Smith D.R."/>
            <person name="Sparks H."/>
            <person name="Anderson J."/>
            <person name="Bakaric R."/>
            <person name="Luria V."/>
            <person name="Karger A."/>
            <person name="Kirschner M.W."/>
            <person name="Durand P.M."/>
            <person name="Michod R.E."/>
            <person name="Nozaki H."/>
            <person name="Olson B.J."/>
        </authorList>
    </citation>
    <scope>NUCLEOTIDE SEQUENCE [LARGE SCALE GENOMIC DNA]</scope>
    <source>
        <strain evidence="3">NIES-2863</strain>
    </source>
</reference>
<dbReference type="PANTHER" id="PTHR21228:SF40">
    <property type="entry name" value="LD45607P"/>
    <property type="match status" value="1"/>
</dbReference>
<sequence length="1069" mass="108341">MELVDGLASHFVALLPAATLREVSGVLRSLAKLGRPVPHALLRSLASDEQRARLLLRGASPQALAQVLWALGTWRERGPAPLLPALLAACDAALPSFTSHDVSQVLWALARLAHHPGPHLLRRLASVAARLAPGMAPQGLAMCAWACRRLRLAHGAFLHASAASFLRQLPAATPTDMALMAASLAGLQYRSPALLRALAERCCAPAGRPGAGAGAEQAGDRRGRWQHGVAAAATAAGGYVPACAGWSVHSRQQLLWAFATLGFRHGRAVRALLQLAPGSAWAWEWEPGGSDDAPAGGAAGARRGGGGAGAEGGAAGSVPLGASTLIWCLGKLLGARAAPPEMQAAMAAADALWVDRRAARLSHVAAAVWGLQRMGCSDERLLRLACQRLMEALARCRPESGERERRGEGRQGAGGCEADVAAISPGSASQSPNPQLGDDGRDSAEGARSAGVDDGTAPADVTATVDGGGGGGELPAGDLDAAVMVLACLGRSGAADGGVLDAFAAAAPRLMRRLSARQLPLVCCAYVQLGRSDAEVLGGTAQLLLASSGGGRKGESGGGGVDSDGGGGGLLARLPRNGLALTLWALASSGYASPQLMQKVVPRVMRLFPPPAPSQPPAPPAMPSLHREAASAGGAATAAAAAWSPSPEAAGDGMDAGWGVQAVDKFPASPANGLASRARGGGGGGASDGEDADGALWSDGRDNEDYLGGGFADFEVGVAGDGRKTATAQQHHRHHRSGAGDDDLDEDEEDGELDDDADGGGEPNSAPAARWAALLLWSFAAADCYSPLLYDCLLSAALARLPRLGAGRAALLLWACAVAGHHRRGALEALGGAMQRSWLRELPPASFTQVVWSMAHLTGGVCLSWRGPSAARLAALAPELSRHQAAVLLWSLAVQQLLLLGDSSGGSAGGDGEDGSGGADGAGEGKTTTADVDLDAGSAVAAAARRLGYRPRVLRTSAALPLALPVAVELPNARPGPAVLLLAERSDFASNEAGQPLGPLFTNVQLLQERGWRVAVVLAPQFASLRLPGRRAAFLQALLAAAGVRGPAAAAALKGPPGAPPSGRPPTGG</sequence>
<feature type="region of interest" description="Disordered" evidence="1">
    <location>
        <begin position="286"/>
        <end position="313"/>
    </location>
</feature>
<dbReference type="OrthoDB" id="539242at2759"/>
<dbReference type="GO" id="GO:1901259">
    <property type="term" value="P:chloroplast rRNA processing"/>
    <property type="evidence" value="ECO:0007669"/>
    <property type="project" value="TreeGrafter"/>
</dbReference>
<dbReference type="GO" id="GO:0009507">
    <property type="term" value="C:chloroplast"/>
    <property type="evidence" value="ECO:0007669"/>
    <property type="project" value="GOC"/>
</dbReference>
<feature type="compositionally biased region" description="Pro residues" evidence="1">
    <location>
        <begin position="1057"/>
        <end position="1069"/>
    </location>
</feature>
<dbReference type="GO" id="GO:0035770">
    <property type="term" value="C:ribonucleoprotein granule"/>
    <property type="evidence" value="ECO:0007669"/>
    <property type="project" value="TreeGrafter"/>
</dbReference>
<evidence type="ECO:0000313" key="2">
    <source>
        <dbReference type="EMBL" id="KXZ44900.1"/>
    </source>
</evidence>
<proteinExistence type="predicted"/>
<feature type="compositionally biased region" description="Basic and acidic residues" evidence="1">
    <location>
        <begin position="397"/>
        <end position="409"/>
    </location>
</feature>
<feature type="compositionally biased region" description="Gly residues" evidence="1">
    <location>
        <begin position="297"/>
        <end position="313"/>
    </location>
</feature>
<feature type="region of interest" description="Disordered" evidence="1">
    <location>
        <begin position="611"/>
        <end position="656"/>
    </location>
</feature>
<gene>
    <name evidence="2" type="ORF">GPECTOR_61g853</name>
</gene>